<organism evidence="9 11">
    <name type="scientific">Modestobacter muralis</name>
    <dbReference type="NCBI Taxonomy" id="1608614"/>
    <lineage>
        <taxon>Bacteria</taxon>
        <taxon>Bacillati</taxon>
        <taxon>Actinomycetota</taxon>
        <taxon>Actinomycetes</taxon>
        <taxon>Geodermatophilales</taxon>
        <taxon>Geodermatophilaceae</taxon>
        <taxon>Modestobacter</taxon>
    </lineage>
</organism>
<proteinExistence type="predicted"/>
<feature type="domain" description="TraD/TraG TraM recognition site" evidence="7">
    <location>
        <begin position="434"/>
        <end position="537"/>
    </location>
</feature>
<dbReference type="GO" id="GO:0005886">
    <property type="term" value="C:plasma membrane"/>
    <property type="evidence" value="ECO:0007669"/>
    <property type="project" value="UniProtKB-SubCell"/>
</dbReference>
<dbReference type="Proteomes" id="UP000468828">
    <property type="component" value="Unassembled WGS sequence"/>
</dbReference>
<dbReference type="PANTHER" id="PTHR37937">
    <property type="entry name" value="CONJUGATIVE TRANSFER: DNA TRANSPORT"/>
    <property type="match status" value="1"/>
</dbReference>
<keyword evidence="4 6" id="KW-1133">Transmembrane helix</keyword>
<evidence type="ECO:0000313" key="11">
    <source>
        <dbReference type="Proteomes" id="UP000471152"/>
    </source>
</evidence>
<dbReference type="PANTHER" id="PTHR37937:SF1">
    <property type="entry name" value="CONJUGATIVE TRANSFER: DNA TRANSPORT"/>
    <property type="match status" value="1"/>
</dbReference>
<reference evidence="8 10" key="1">
    <citation type="submission" date="2020-01" db="EMBL/GenBank/DDBJ databases">
        <title>the WGS Modestobacter muralis CPCC 204518.</title>
        <authorList>
            <person name="Jiang Z."/>
        </authorList>
    </citation>
    <scope>NUCLEOTIDE SEQUENCE [LARGE SCALE GENOMIC DNA]</scope>
    <source>
        <strain evidence="8 10">DSM 100205</strain>
    </source>
</reference>
<evidence type="ECO:0000256" key="1">
    <source>
        <dbReference type="ARBA" id="ARBA00004651"/>
    </source>
</evidence>
<gene>
    <name evidence="9" type="ORF">G3R41_21370</name>
    <name evidence="8" type="ORF">GCU67_20655</name>
</gene>
<dbReference type="EMBL" id="JAAGWH010000067">
    <property type="protein sequence ID" value="NEK96557.1"/>
    <property type="molecule type" value="Genomic_DNA"/>
</dbReference>
<evidence type="ECO:0000256" key="2">
    <source>
        <dbReference type="ARBA" id="ARBA00022475"/>
    </source>
</evidence>
<dbReference type="RefSeq" id="WP_163613290.1">
    <property type="nucleotide sequence ID" value="NZ_JAAGWB010000070.1"/>
</dbReference>
<sequence>MSRRPPTRRERTLNTWAGIVILIAGGTGWMVGGAIPNWFTGAGWTGPYPRIRLSVFAAGAEKPPLWTVMQAPADRTWWVIWGVLIAAVIIAVVARPIIRAANVDERARARGQWSEVRRHVSARSARRAGRFTRPDLAGRNRLHSWWIRRQQPITAFGYILGEHTDGGQLVASFEQRVRVIARTGWGKTARLLTKIARDVPGAALIGTTKDDLFRETVRARQATGRPVWVLDFSDPANRYAAGFDRLSWDFIDGCEEVSLAYRRARGLVAGTEDGDRTDAQDGFFRDAAMQVIAAWLHAAALGGRSVEDIIRWQRNISLTEPHDIIDRHTAAEQATRIALLKHLDDRAERTTSSVERFVANAMFPFATKEGAAFARDGGVTLESLIRDGATVYLLASPTTAASVSPLLTLFADEWLQTAREVAISSPGSRLPVPAVAVLDELRGLVPIASLPQVAYEMRSYGVGLVYGLQNAAQEKELYGDAAETLAQNVQVTMVGGYDASIADELTEQAGLARVTTVNVSGNIGNRQYSDSHEWRDAISAADQQTLADGQSVVRVLGCKLFMARSKSYRDSRPLRRQIGRESASVAAEVAQARAVRADVRATEYARAQAAYDAGTRR</sequence>
<evidence type="ECO:0000313" key="8">
    <source>
        <dbReference type="EMBL" id="NEK96557.1"/>
    </source>
</evidence>
<feature type="transmembrane region" description="Helical" evidence="6">
    <location>
        <begin position="12"/>
        <end position="31"/>
    </location>
</feature>
<keyword evidence="2" id="KW-1003">Cell membrane</keyword>
<evidence type="ECO:0000313" key="10">
    <source>
        <dbReference type="Proteomes" id="UP000468828"/>
    </source>
</evidence>
<feature type="transmembrane region" description="Helical" evidence="6">
    <location>
        <begin position="78"/>
        <end position="98"/>
    </location>
</feature>
<evidence type="ECO:0000259" key="7">
    <source>
        <dbReference type="Pfam" id="PF12696"/>
    </source>
</evidence>
<keyword evidence="3 6" id="KW-0812">Transmembrane</keyword>
<evidence type="ECO:0000256" key="4">
    <source>
        <dbReference type="ARBA" id="ARBA00022989"/>
    </source>
</evidence>
<accession>A0A6P0HC36</accession>
<evidence type="ECO:0000256" key="3">
    <source>
        <dbReference type="ARBA" id="ARBA00022692"/>
    </source>
</evidence>
<dbReference type="InterPro" id="IPR032689">
    <property type="entry name" value="TraG-D_C"/>
</dbReference>
<evidence type="ECO:0000256" key="6">
    <source>
        <dbReference type="SAM" id="Phobius"/>
    </source>
</evidence>
<dbReference type="CDD" id="cd01127">
    <property type="entry name" value="TrwB_TraG_TraD_VirD4"/>
    <property type="match status" value="1"/>
</dbReference>
<comment type="caution">
    <text evidence="9">The sequence shown here is derived from an EMBL/GenBank/DDBJ whole genome shotgun (WGS) entry which is preliminary data.</text>
</comment>
<keyword evidence="10" id="KW-1185">Reference proteome</keyword>
<evidence type="ECO:0000256" key="5">
    <source>
        <dbReference type="ARBA" id="ARBA00023136"/>
    </source>
</evidence>
<comment type="subcellular location">
    <subcellularLocation>
        <location evidence="1">Cell membrane</location>
        <topology evidence="1">Multi-pass membrane protein</topology>
    </subcellularLocation>
</comment>
<keyword evidence="5 6" id="KW-0472">Membrane</keyword>
<dbReference type="InterPro" id="IPR051539">
    <property type="entry name" value="T4SS-coupling_protein"/>
</dbReference>
<protein>
    <submittedName>
        <fullName evidence="9">Type IV secretory system conjugative DNA transfer family protein</fullName>
    </submittedName>
</protein>
<dbReference type="InterPro" id="IPR027417">
    <property type="entry name" value="P-loop_NTPase"/>
</dbReference>
<dbReference type="Gene3D" id="3.40.50.300">
    <property type="entry name" value="P-loop containing nucleotide triphosphate hydrolases"/>
    <property type="match status" value="1"/>
</dbReference>
<name>A0A6P0HC36_9ACTN</name>
<reference evidence="9 11" key="2">
    <citation type="submission" date="2020-02" db="EMBL/GenBank/DDBJ databases">
        <title>The WGS of Modestobacter muralis DSM 100205.</title>
        <authorList>
            <person name="Jiang Z."/>
        </authorList>
    </citation>
    <scope>NUCLEOTIDE SEQUENCE [LARGE SCALE GENOMIC DNA]</scope>
    <source>
        <strain evidence="9 11">DSM 100205</strain>
    </source>
</reference>
<dbReference type="EMBL" id="JAAGWB010000070">
    <property type="protein sequence ID" value="NEN53457.1"/>
    <property type="molecule type" value="Genomic_DNA"/>
</dbReference>
<dbReference type="SUPFAM" id="SSF52540">
    <property type="entry name" value="P-loop containing nucleoside triphosphate hydrolases"/>
    <property type="match status" value="1"/>
</dbReference>
<dbReference type="Proteomes" id="UP000471152">
    <property type="component" value="Unassembled WGS sequence"/>
</dbReference>
<dbReference type="Pfam" id="PF12696">
    <property type="entry name" value="TraG-D_C"/>
    <property type="match status" value="1"/>
</dbReference>
<evidence type="ECO:0000313" key="9">
    <source>
        <dbReference type="EMBL" id="NEN53457.1"/>
    </source>
</evidence>
<dbReference type="AlphaFoldDB" id="A0A6P0HC36"/>